<dbReference type="AlphaFoldDB" id="A0A1H1ASF7"/>
<dbReference type="OrthoDB" id="9810101at2"/>
<organism evidence="1 2">
    <name type="scientific">Carnobacterium viridans</name>
    <dbReference type="NCBI Taxonomy" id="174587"/>
    <lineage>
        <taxon>Bacteria</taxon>
        <taxon>Bacillati</taxon>
        <taxon>Bacillota</taxon>
        <taxon>Bacilli</taxon>
        <taxon>Lactobacillales</taxon>
        <taxon>Carnobacteriaceae</taxon>
        <taxon>Carnobacterium</taxon>
    </lineage>
</organism>
<dbReference type="PANTHER" id="PTHR10000">
    <property type="entry name" value="PHOSPHOSERINE PHOSPHATASE"/>
    <property type="match status" value="1"/>
</dbReference>
<dbReference type="Gene3D" id="3.30.1240.10">
    <property type="match status" value="1"/>
</dbReference>
<accession>A0A1H1ASF7</accession>
<dbReference type="GO" id="GO:0000287">
    <property type="term" value="F:magnesium ion binding"/>
    <property type="evidence" value="ECO:0007669"/>
    <property type="project" value="TreeGrafter"/>
</dbReference>
<dbReference type="SFLD" id="SFLDS00003">
    <property type="entry name" value="Haloacid_Dehalogenase"/>
    <property type="match status" value="1"/>
</dbReference>
<dbReference type="SFLD" id="SFLDG01140">
    <property type="entry name" value="C2.B:_Phosphomannomutase_and_P"/>
    <property type="match status" value="1"/>
</dbReference>
<evidence type="ECO:0000313" key="2">
    <source>
        <dbReference type="Proteomes" id="UP000199481"/>
    </source>
</evidence>
<protein>
    <recommendedName>
        <fullName evidence="3">Cof subfamily of IIB subfamily of haloacid dehalogenase superfamily/HAD-superfamily hydrolase, subfamily IIB</fullName>
    </recommendedName>
</protein>
<dbReference type="InterPro" id="IPR036412">
    <property type="entry name" value="HAD-like_sf"/>
</dbReference>
<dbReference type="PRINTS" id="PR00119">
    <property type="entry name" value="CATATPASE"/>
</dbReference>
<dbReference type="Pfam" id="PF08282">
    <property type="entry name" value="Hydrolase_3"/>
    <property type="match status" value="1"/>
</dbReference>
<dbReference type="InterPro" id="IPR000150">
    <property type="entry name" value="Cof"/>
</dbReference>
<reference evidence="2" key="1">
    <citation type="submission" date="2016-10" db="EMBL/GenBank/DDBJ databases">
        <authorList>
            <person name="Varghese N."/>
            <person name="Submissions S."/>
        </authorList>
    </citation>
    <scope>NUCLEOTIDE SEQUENCE [LARGE SCALE GENOMIC DNA]</scope>
    <source>
        <strain evidence="2">MPL-11</strain>
    </source>
</reference>
<dbReference type="GO" id="GO:0016791">
    <property type="term" value="F:phosphatase activity"/>
    <property type="evidence" value="ECO:0007669"/>
    <property type="project" value="TreeGrafter"/>
</dbReference>
<name>A0A1H1ASF7_9LACT</name>
<dbReference type="Proteomes" id="UP000199481">
    <property type="component" value="Unassembled WGS sequence"/>
</dbReference>
<dbReference type="PANTHER" id="PTHR10000:SF25">
    <property type="entry name" value="PHOSPHATASE YKRA-RELATED"/>
    <property type="match status" value="1"/>
</dbReference>
<dbReference type="NCBIfam" id="TIGR00099">
    <property type="entry name" value="Cof-subfamily"/>
    <property type="match status" value="1"/>
</dbReference>
<dbReference type="RefSeq" id="WP_089977917.1">
    <property type="nucleotide sequence ID" value="NZ_CP084916.1"/>
</dbReference>
<dbReference type="Gene3D" id="3.40.50.1000">
    <property type="entry name" value="HAD superfamily/HAD-like"/>
    <property type="match status" value="1"/>
</dbReference>
<gene>
    <name evidence="1" type="ORF">SAMN04487752_2233</name>
</gene>
<dbReference type="PROSITE" id="PS01229">
    <property type="entry name" value="COF_2"/>
    <property type="match status" value="1"/>
</dbReference>
<evidence type="ECO:0008006" key="3">
    <source>
        <dbReference type="Google" id="ProtNLM"/>
    </source>
</evidence>
<dbReference type="NCBIfam" id="TIGR01484">
    <property type="entry name" value="HAD-SF-IIB"/>
    <property type="match status" value="1"/>
</dbReference>
<dbReference type="PROSITE" id="PS01228">
    <property type="entry name" value="COF_1"/>
    <property type="match status" value="1"/>
</dbReference>
<dbReference type="GO" id="GO:0005829">
    <property type="term" value="C:cytosol"/>
    <property type="evidence" value="ECO:0007669"/>
    <property type="project" value="TreeGrafter"/>
</dbReference>
<keyword evidence="2" id="KW-1185">Reference proteome</keyword>
<sequence length="260" mass="29128">MVLPKTLVFFDLDGTLLNNKSEVDQEVTVALEKLKENGGVPFIATGRSPLEIQHVLDTTPIESFITLNGQYIMYEGKEIYRSQMPQELLIRLKQAADERGLAVAFYTSDKIRVTHTSEEVESAYNFIHSKRPPVDAEIHLNEEVLMALILTMDTAIDDQLRELFPELSFYRNTPFSIDVITKGNSKATGIQELVKLMNFDTVPTYAFGDGPNDLEMLTHADYGVAMANGIDVLKNTADYITSSHVEGGIIEGLEFYDLIK</sequence>
<evidence type="ECO:0000313" key="1">
    <source>
        <dbReference type="EMBL" id="SDQ42564.1"/>
    </source>
</evidence>
<dbReference type="EMBL" id="FNJW01000008">
    <property type="protein sequence ID" value="SDQ42564.1"/>
    <property type="molecule type" value="Genomic_DNA"/>
</dbReference>
<proteinExistence type="predicted"/>
<dbReference type="SUPFAM" id="SSF56784">
    <property type="entry name" value="HAD-like"/>
    <property type="match status" value="1"/>
</dbReference>
<dbReference type="InterPro" id="IPR006379">
    <property type="entry name" value="HAD-SF_hydro_IIB"/>
</dbReference>
<dbReference type="InterPro" id="IPR023214">
    <property type="entry name" value="HAD_sf"/>
</dbReference>